<proteinExistence type="predicted"/>
<dbReference type="RefSeq" id="WP_124860230.1">
    <property type="nucleotide sequence ID" value="NZ_JAWRKY010000016.1"/>
</dbReference>
<gene>
    <name evidence="1" type="ORF">SB593_31720</name>
</gene>
<name>A0ABU5WWW2_9BURK</name>
<sequence>MAVESILEAERDRYLQFFRSTVSQLQTSVRNVATEVLISINNDRIPYPYRYLRVDALAKDERDQIKPYEFAIDPDPAFVAEIFRFRAFDLNLHPFTWNRLQVVFDRQPPETFALDNWITTWLDVGECGGNSVDGLAGAIHGASQVESNDHWSFFTVDFGTAPTTALMHLLDIIAKRGVKQIFLKAG</sequence>
<accession>A0ABU5WWW2</accession>
<evidence type="ECO:0000313" key="2">
    <source>
        <dbReference type="Proteomes" id="UP001304467"/>
    </source>
</evidence>
<dbReference type="EMBL" id="JAWRLE010000077">
    <property type="protein sequence ID" value="MEB2583516.1"/>
    <property type="molecule type" value="Genomic_DNA"/>
</dbReference>
<reference evidence="1 2" key="1">
    <citation type="journal article" date="2023" name="Front. Microbiol.">
        <title>Genomic analyses of Burkholderia respiratory isolates indicates two evolutionarily distinct B. anthina clades.</title>
        <authorList>
            <person name="Pham A."/>
            <person name="Volmer J.G."/>
            <person name="Chambers D.C."/>
            <person name="Smith D.J."/>
            <person name="Reid D.W."/>
            <person name="Burr L."/>
            <person name="Wells T.J."/>
        </authorList>
    </citation>
    <scope>NUCLEOTIDE SEQUENCE [LARGE SCALE GENOMIC DNA]</scope>
    <source>
        <strain evidence="1 2">BCCIQ07A</strain>
    </source>
</reference>
<organism evidence="1 2">
    <name type="scientific">Burkholderia anthinoferrum</name>
    <dbReference type="NCBI Taxonomy" id="3090833"/>
    <lineage>
        <taxon>Bacteria</taxon>
        <taxon>Pseudomonadati</taxon>
        <taxon>Pseudomonadota</taxon>
        <taxon>Betaproteobacteria</taxon>
        <taxon>Burkholderiales</taxon>
        <taxon>Burkholderiaceae</taxon>
        <taxon>Burkholderia</taxon>
    </lineage>
</organism>
<comment type="caution">
    <text evidence="1">The sequence shown here is derived from an EMBL/GenBank/DDBJ whole genome shotgun (WGS) entry which is preliminary data.</text>
</comment>
<protein>
    <submittedName>
        <fullName evidence="1">Uncharacterized protein</fullName>
    </submittedName>
</protein>
<keyword evidence="2" id="KW-1185">Reference proteome</keyword>
<evidence type="ECO:0000313" key="1">
    <source>
        <dbReference type="EMBL" id="MEB2583516.1"/>
    </source>
</evidence>
<dbReference type="Proteomes" id="UP001304467">
    <property type="component" value="Unassembled WGS sequence"/>
</dbReference>